<dbReference type="EMBL" id="JABFTX010000003">
    <property type="protein sequence ID" value="MCE8004127.1"/>
    <property type="molecule type" value="Genomic_DNA"/>
</dbReference>
<evidence type="ECO:0000313" key="1">
    <source>
        <dbReference type="EMBL" id="MCE8004127.1"/>
    </source>
</evidence>
<protein>
    <submittedName>
        <fullName evidence="1">NAD(P)-dependent oxidoreductase</fullName>
    </submittedName>
</protein>
<dbReference type="RefSeq" id="WP_234270762.1">
    <property type="nucleotide sequence ID" value="NZ_JABFTX010000003.1"/>
</dbReference>
<reference evidence="1 2" key="1">
    <citation type="journal article" date="2021" name="Front. Microbiol.">
        <title>Aerobic Denitrification and Heterotrophic Sulfur Oxidation in the Genus Halomonas Revealed by Six Novel Species Characterizations and Genome-Based Analysis.</title>
        <authorList>
            <person name="Wang L."/>
            <person name="Shao Z."/>
        </authorList>
    </citation>
    <scope>NUCLEOTIDE SEQUENCE [LARGE SCALE GENOMIC DNA]</scope>
    <source>
        <strain evidence="1 2">MCCC 1A11081</strain>
    </source>
</reference>
<comment type="caution">
    <text evidence="1">The sequence shown here is derived from an EMBL/GenBank/DDBJ whole genome shotgun (WGS) entry which is preliminary data.</text>
</comment>
<proteinExistence type="predicted"/>
<sequence length="341" mass="35754">MNASTLDPVLLIGGAGRVGSRAARSLRSMHPELPIAIAGRDLGKARQLASEVGHASAVAVDLERADLGLDGSAAFSAVVVLLKDDSLNALQFAQAHGVPYVAISDYAFDIGPEVALAIARPTAAPVLLLGHFLGGIAVLATLHAVRDFQRVDSIEMAAIFSPADMGGPTAQADMARVAGIAPHPLMLVDSRWLWAVGAEAQRTFMDIDGMTRQGQAYPLLDVVSLAAATDAMSVRIDAAMSEDEAAPPGHRLIIDVAGVGKYGESQRTRWVIEDSDFHQGMSGMGLALAIERLLGLDGGKPVAPGLYHPETLLRPEEAIERLRTAGVSIRACPVPDQSAVK</sequence>
<evidence type="ECO:0000313" key="2">
    <source>
        <dbReference type="Proteomes" id="UP001320168"/>
    </source>
</evidence>
<dbReference type="SUPFAM" id="SSF51735">
    <property type="entry name" value="NAD(P)-binding Rossmann-fold domains"/>
    <property type="match status" value="1"/>
</dbReference>
<accession>A0ABS9A5M0</accession>
<dbReference type="Gene3D" id="3.40.50.720">
    <property type="entry name" value="NAD(P)-binding Rossmann-like Domain"/>
    <property type="match status" value="1"/>
</dbReference>
<dbReference type="InterPro" id="IPR036291">
    <property type="entry name" value="NAD(P)-bd_dom_sf"/>
</dbReference>
<name>A0ABS9A5M0_9GAMM</name>
<gene>
    <name evidence="1" type="ORF">HOP53_14890</name>
</gene>
<dbReference type="Proteomes" id="UP001320168">
    <property type="component" value="Unassembled WGS sequence"/>
</dbReference>
<organism evidence="1 2">
    <name type="scientific">Billgrantia ethanolica</name>
    <dbReference type="NCBI Taxonomy" id="2733486"/>
    <lineage>
        <taxon>Bacteria</taxon>
        <taxon>Pseudomonadati</taxon>
        <taxon>Pseudomonadota</taxon>
        <taxon>Gammaproteobacteria</taxon>
        <taxon>Oceanospirillales</taxon>
        <taxon>Halomonadaceae</taxon>
        <taxon>Billgrantia</taxon>
    </lineage>
</organism>
<keyword evidence="2" id="KW-1185">Reference proteome</keyword>